<dbReference type="Proteomes" id="UP001448858">
    <property type="component" value="Chromosome"/>
</dbReference>
<dbReference type="InterPro" id="IPR001647">
    <property type="entry name" value="HTH_TetR"/>
</dbReference>
<evidence type="ECO:0000256" key="4">
    <source>
        <dbReference type="ARBA" id="ARBA00023163"/>
    </source>
</evidence>
<sequence length="184" mass="19441">MKTSENKSEAFASAALSLIAAAGIQAVSVRSVAAAAGWSAGALQKAFATKDALLKAAVDLMVSRVEQRMDAVPFSADVVEYLATLVKETLPLDPVRREEAIVWNAFAAEAAHTPWIAEILIQQDEAVLNQLADVLRSMGNAAPEETAAGIIAVSDGFALRLLYDPDRSAQLEGALTPLIRLLLA</sequence>
<dbReference type="SUPFAM" id="SSF46689">
    <property type="entry name" value="Homeodomain-like"/>
    <property type="match status" value="1"/>
</dbReference>
<evidence type="ECO:0000256" key="5">
    <source>
        <dbReference type="PROSITE-ProRule" id="PRU00335"/>
    </source>
</evidence>
<dbReference type="InterPro" id="IPR036271">
    <property type="entry name" value="Tet_transcr_reg_TetR-rel_C_sf"/>
</dbReference>
<protein>
    <submittedName>
        <fullName evidence="7">TetR family transcriptional regulator C-terminal domain-containing protein</fullName>
    </submittedName>
</protein>
<evidence type="ECO:0000313" key="8">
    <source>
        <dbReference type="Proteomes" id="UP001448858"/>
    </source>
</evidence>
<keyword evidence="4" id="KW-0804">Transcription</keyword>
<name>A0ABZ3A1L0_9MICC</name>
<proteinExistence type="predicted"/>
<feature type="domain" description="HTH tetR-type" evidence="6">
    <location>
        <begin position="5"/>
        <end position="65"/>
    </location>
</feature>
<keyword evidence="2" id="KW-0805">Transcription regulation</keyword>
<evidence type="ECO:0000256" key="2">
    <source>
        <dbReference type="ARBA" id="ARBA00023015"/>
    </source>
</evidence>
<dbReference type="Pfam" id="PF00440">
    <property type="entry name" value="TetR_N"/>
    <property type="match status" value="1"/>
</dbReference>
<keyword evidence="3 5" id="KW-0238">DNA-binding</keyword>
<evidence type="ECO:0000313" key="7">
    <source>
        <dbReference type="EMBL" id="WZP17463.1"/>
    </source>
</evidence>
<accession>A0ABZ3A1L0</accession>
<reference evidence="7 8" key="1">
    <citation type="submission" date="2024-04" db="EMBL/GenBank/DDBJ databases">
        <title>Arthrobacter sp. from Plains bison fecal sample.</title>
        <authorList>
            <person name="Ruzzini A."/>
        </authorList>
    </citation>
    <scope>NUCLEOTIDE SEQUENCE [LARGE SCALE GENOMIC DNA]</scope>
    <source>
        <strain evidence="7 8">EINP1</strain>
    </source>
</reference>
<evidence type="ECO:0000256" key="3">
    <source>
        <dbReference type="ARBA" id="ARBA00023125"/>
    </source>
</evidence>
<dbReference type="PANTHER" id="PTHR30055:SF234">
    <property type="entry name" value="HTH-TYPE TRANSCRIPTIONAL REGULATOR BETI"/>
    <property type="match status" value="1"/>
</dbReference>
<keyword evidence="8" id="KW-1185">Reference proteome</keyword>
<keyword evidence="1" id="KW-0678">Repressor</keyword>
<feature type="DNA-binding region" description="H-T-H motif" evidence="5">
    <location>
        <begin position="28"/>
        <end position="47"/>
    </location>
</feature>
<dbReference type="Gene3D" id="1.10.357.10">
    <property type="entry name" value="Tetracycline Repressor, domain 2"/>
    <property type="match status" value="1"/>
</dbReference>
<organism evidence="7 8">
    <name type="scientific">Arthrobacter citreus</name>
    <dbReference type="NCBI Taxonomy" id="1670"/>
    <lineage>
        <taxon>Bacteria</taxon>
        <taxon>Bacillati</taxon>
        <taxon>Actinomycetota</taxon>
        <taxon>Actinomycetes</taxon>
        <taxon>Micrococcales</taxon>
        <taxon>Micrococcaceae</taxon>
        <taxon>Arthrobacter</taxon>
    </lineage>
</organism>
<dbReference type="Pfam" id="PF13977">
    <property type="entry name" value="TetR_C_6"/>
    <property type="match status" value="1"/>
</dbReference>
<evidence type="ECO:0000259" key="6">
    <source>
        <dbReference type="PROSITE" id="PS50977"/>
    </source>
</evidence>
<dbReference type="PROSITE" id="PS50977">
    <property type="entry name" value="HTH_TETR_2"/>
    <property type="match status" value="1"/>
</dbReference>
<dbReference type="EMBL" id="CP151657">
    <property type="protein sequence ID" value="WZP17463.1"/>
    <property type="molecule type" value="Genomic_DNA"/>
</dbReference>
<evidence type="ECO:0000256" key="1">
    <source>
        <dbReference type="ARBA" id="ARBA00022491"/>
    </source>
</evidence>
<dbReference type="SUPFAM" id="SSF48498">
    <property type="entry name" value="Tetracyclin repressor-like, C-terminal domain"/>
    <property type="match status" value="1"/>
</dbReference>
<dbReference type="InterPro" id="IPR039538">
    <property type="entry name" value="BetI_C"/>
</dbReference>
<dbReference type="PANTHER" id="PTHR30055">
    <property type="entry name" value="HTH-TYPE TRANSCRIPTIONAL REGULATOR RUTR"/>
    <property type="match status" value="1"/>
</dbReference>
<dbReference type="InterPro" id="IPR050109">
    <property type="entry name" value="HTH-type_TetR-like_transc_reg"/>
</dbReference>
<gene>
    <name evidence="7" type="ORF">AAE021_07865</name>
</gene>
<dbReference type="RefSeq" id="WP_342025058.1">
    <property type="nucleotide sequence ID" value="NZ_CP151657.1"/>
</dbReference>
<dbReference type="InterPro" id="IPR009057">
    <property type="entry name" value="Homeodomain-like_sf"/>
</dbReference>